<organism evidence="2 3">
    <name type="scientific">Candidatus Acidianus copahuensis</name>
    <dbReference type="NCBI Taxonomy" id="1160895"/>
    <lineage>
        <taxon>Archaea</taxon>
        <taxon>Thermoproteota</taxon>
        <taxon>Thermoprotei</taxon>
        <taxon>Sulfolobales</taxon>
        <taxon>Sulfolobaceae</taxon>
        <taxon>Acidianus</taxon>
    </lineage>
</organism>
<dbReference type="InterPro" id="IPR001173">
    <property type="entry name" value="Glyco_trans_2-like"/>
</dbReference>
<protein>
    <recommendedName>
        <fullName evidence="1">Glycosyltransferase 2-like domain-containing protein</fullName>
    </recommendedName>
</protein>
<keyword evidence="3" id="KW-1185">Reference proteome</keyword>
<comment type="caution">
    <text evidence="2">The sequence shown here is derived from an EMBL/GenBank/DDBJ whole genome shotgun (WGS) entry which is preliminary data.</text>
</comment>
<gene>
    <name evidence="2" type="ORF">CM19_01080</name>
</gene>
<dbReference type="SUPFAM" id="SSF53448">
    <property type="entry name" value="Nucleotide-diphospho-sugar transferases"/>
    <property type="match status" value="1"/>
</dbReference>
<dbReference type="Pfam" id="PF00535">
    <property type="entry name" value="Glycos_transf_2"/>
    <property type="match status" value="1"/>
</dbReference>
<name>A0A031LUB6_9CREN</name>
<reference evidence="2 3" key="1">
    <citation type="submission" date="2014-03" db="EMBL/GenBank/DDBJ databases">
        <title>Draft genome sequence of the novel thermoacidophilic archaea Acidianus copahuensis ALE1 strain, isolated from Copahue volcanic area in Neuquen Argentina.</title>
        <authorList>
            <person name="Urbieta M.S."/>
            <person name="Rascovan N."/>
            <person name="Castro C."/>
            <person name="Revale S."/>
            <person name="Giaveno M.A."/>
            <person name="Vazquez M.P."/>
            <person name="Donati E.R."/>
        </authorList>
    </citation>
    <scope>NUCLEOTIDE SEQUENCE [LARGE SCALE GENOMIC DNA]</scope>
    <source>
        <strain evidence="2 3">ALE1</strain>
    </source>
</reference>
<evidence type="ECO:0000259" key="1">
    <source>
        <dbReference type="Pfam" id="PF00535"/>
    </source>
</evidence>
<dbReference type="CDD" id="cd00761">
    <property type="entry name" value="Glyco_tranf_GTA_type"/>
    <property type="match status" value="1"/>
</dbReference>
<accession>A0A031LUB6</accession>
<dbReference type="EMBL" id="JFZT01000015">
    <property type="protein sequence ID" value="EZQ11416.1"/>
    <property type="molecule type" value="Genomic_DNA"/>
</dbReference>
<dbReference type="InterPro" id="IPR029044">
    <property type="entry name" value="Nucleotide-diphossugar_trans"/>
</dbReference>
<evidence type="ECO:0000313" key="3">
    <source>
        <dbReference type="Proteomes" id="UP000024332"/>
    </source>
</evidence>
<sequence length="231" mass="26665">MISVIIRSKDEDVSKLINSLPSDVEVILVDSSKSPPHYSRENLRVIHTNVGRLEAKLIGIREARGDKVLFIDADQFPESGLIEELEKLDCDAVLIPEKSANRNVVGRLLDLQRDYLVRYVKVKGFSPYVVAVPRCFKREKLLNVDVKDLNVVSHEDSVLYYEAFNSLKSFCISNHVIFNEDPPFFEFLKKYYKYRKSTTKPSPHDWLISKLNKNRIIFDRDVGFNGVFLLI</sequence>
<feature type="domain" description="Glycosyltransferase 2-like" evidence="1">
    <location>
        <begin position="15"/>
        <end position="85"/>
    </location>
</feature>
<dbReference type="RefSeq" id="WP_048098573.1">
    <property type="nucleotide sequence ID" value="NZ_JFZT01000015.1"/>
</dbReference>
<dbReference type="Gene3D" id="3.90.550.10">
    <property type="entry name" value="Spore Coat Polysaccharide Biosynthesis Protein SpsA, Chain A"/>
    <property type="match status" value="1"/>
</dbReference>
<dbReference type="STRING" id="1160895.CM19_01080"/>
<dbReference type="Proteomes" id="UP000024332">
    <property type="component" value="Unassembled WGS sequence"/>
</dbReference>
<evidence type="ECO:0000313" key="2">
    <source>
        <dbReference type="EMBL" id="EZQ11416.1"/>
    </source>
</evidence>
<proteinExistence type="predicted"/>
<dbReference type="OrthoDB" id="387267at2157"/>
<dbReference type="AlphaFoldDB" id="A0A031LUB6"/>